<reference evidence="1 2" key="1">
    <citation type="submission" date="2024-09" db="EMBL/GenBank/DDBJ databases">
        <authorList>
            <person name="Sun Q."/>
            <person name="Mori K."/>
        </authorList>
    </citation>
    <scope>NUCLEOTIDE SEQUENCE [LARGE SCALE GENOMIC DNA]</scope>
    <source>
        <strain evidence="1 2">CCM 7468</strain>
    </source>
</reference>
<evidence type="ECO:0000313" key="1">
    <source>
        <dbReference type="EMBL" id="MFC0386771.1"/>
    </source>
</evidence>
<comment type="caution">
    <text evidence="1">The sequence shown here is derived from an EMBL/GenBank/DDBJ whole genome shotgun (WGS) entry which is preliminary data.</text>
</comment>
<protein>
    <submittedName>
        <fullName evidence="1">Uncharacterized protein</fullName>
    </submittedName>
</protein>
<dbReference type="RefSeq" id="WP_377051547.1">
    <property type="nucleotide sequence ID" value="NZ_JBHLVZ010000037.1"/>
</dbReference>
<dbReference type="Proteomes" id="UP001589789">
    <property type="component" value="Unassembled WGS sequence"/>
</dbReference>
<name>A0ABV6ITL3_9PROT</name>
<accession>A0ABV6ITL3</accession>
<gene>
    <name evidence="1" type="ORF">ACFFIC_14620</name>
</gene>
<dbReference type="EMBL" id="JBHLVZ010000037">
    <property type="protein sequence ID" value="MFC0386771.1"/>
    <property type="molecule type" value="Genomic_DNA"/>
</dbReference>
<sequence>MNIEPKYPDVVLNVGAVNGNAFGVVGAVGSALRKAGVAPREIETFSADAMSGDYHHLLRTAMRWVKFTD</sequence>
<keyword evidence="2" id="KW-1185">Reference proteome</keyword>
<evidence type="ECO:0000313" key="2">
    <source>
        <dbReference type="Proteomes" id="UP001589789"/>
    </source>
</evidence>
<proteinExistence type="predicted"/>
<organism evidence="1 2">
    <name type="scientific">Muricoccus vinaceus</name>
    <dbReference type="NCBI Taxonomy" id="424704"/>
    <lineage>
        <taxon>Bacteria</taxon>
        <taxon>Pseudomonadati</taxon>
        <taxon>Pseudomonadota</taxon>
        <taxon>Alphaproteobacteria</taxon>
        <taxon>Acetobacterales</taxon>
        <taxon>Roseomonadaceae</taxon>
        <taxon>Muricoccus</taxon>
    </lineage>
</organism>